<gene>
    <name evidence="2" type="ORF">SPLIT_LOCUS848</name>
</gene>
<evidence type="ECO:0000256" key="1">
    <source>
        <dbReference type="SAM" id="SignalP"/>
    </source>
</evidence>
<dbReference type="AlphaFoldDB" id="A0A9P0HW61"/>
<keyword evidence="3" id="KW-1185">Reference proteome</keyword>
<reference evidence="2" key="1">
    <citation type="submission" date="2022-02" db="EMBL/GenBank/DDBJ databases">
        <authorList>
            <person name="King R."/>
        </authorList>
    </citation>
    <scope>NUCLEOTIDE SEQUENCE</scope>
</reference>
<protein>
    <submittedName>
        <fullName evidence="2">Uncharacterized protein</fullName>
    </submittedName>
</protein>
<proteinExistence type="predicted"/>
<evidence type="ECO:0000313" key="2">
    <source>
        <dbReference type="EMBL" id="CAH1635486.1"/>
    </source>
</evidence>
<sequence length="231" mass="27748">MLLKLLIFLLPVLWRIASCVPSQTNVFIRKYELDVNSSKIMQKDDRKLMQKWADDYQIKRLDISMKYRLQMVKHQEHSLGGNGNVVWVNCLYAHRKETRRTIRLYHDNEHECLKTAASRDVTMRENVEQIEKQITNWRKGYRYLQNLCNDENVGNNRAMNQCLVRYMQNDNFDEVIHRLVILKLSTMNDLYAYYNSSLQELEECLKTQLSMYLERIRAVMDTLYKCYNIKT</sequence>
<organism evidence="2 3">
    <name type="scientific">Spodoptera littoralis</name>
    <name type="common">Egyptian cotton leafworm</name>
    <dbReference type="NCBI Taxonomy" id="7109"/>
    <lineage>
        <taxon>Eukaryota</taxon>
        <taxon>Metazoa</taxon>
        <taxon>Ecdysozoa</taxon>
        <taxon>Arthropoda</taxon>
        <taxon>Hexapoda</taxon>
        <taxon>Insecta</taxon>
        <taxon>Pterygota</taxon>
        <taxon>Neoptera</taxon>
        <taxon>Endopterygota</taxon>
        <taxon>Lepidoptera</taxon>
        <taxon>Glossata</taxon>
        <taxon>Ditrysia</taxon>
        <taxon>Noctuoidea</taxon>
        <taxon>Noctuidae</taxon>
        <taxon>Amphipyrinae</taxon>
        <taxon>Spodoptera</taxon>
    </lineage>
</organism>
<dbReference type="EMBL" id="LR824542">
    <property type="protein sequence ID" value="CAH1635486.1"/>
    <property type="molecule type" value="Genomic_DNA"/>
</dbReference>
<dbReference type="Proteomes" id="UP001153321">
    <property type="component" value="Chromosome 11"/>
</dbReference>
<name>A0A9P0HW61_SPOLI</name>
<feature type="signal peptide" evidence="1">
    <location>
        <begin position="1"/>
        <end position="19"/>
    </location>
</feature>
<feature type="chain" id="PRO_5040135647" evidence="1">
    <location>
        <begin position="20"/>
        <end position="231"/>
    </location>
</feature>
<keyword evidence="1" id="KW-0732">Signal</keyword>
<evidence type="ECO:0000313" key="3">
    <source>
        <dbReference type="Proteomes" id="UP001153321"/>
    </source>
</evidence>
<accession>A0A9P0HW61</accession>